<dbReference type="Pfam" id="PF08909">
    <property type="entry name" value="DUF1854"/>
    <property type="match status" value="1"/>
</dbReference>
<dbReference type="EMBL" id="DVMM01000008">
    <property type="protein sequence ID" value="HIU28743.1"/>
    <property type="molecule type" value="Genomic_DNA"/>
</dbReference>
<dbReference type="InterPro" id="IPR015005">
    <property type="entry name" value="DUF1854"/>
</dbReference>
<gene>
    <name evidence="2" type="ORF">IAD50_00420</name>
</gene>
<evidence type="ECO:0000313" key="2">
    <source>
        <dbReference type="EMBL" id="HIU28743.1"/>
    </source>
</evidence>
<organism evidence="2 3">
    <name type="scientific">Candidatus Egerieisoma faecipullorum</name>
    <dbReference type="NCBI Taxonomy" id="2840963"/>
    <lineage>
        <taxon>Bacteria</taxon>
        <taxon>Bacillati</taxon>
        <taxon>Bacillota</taxon>
        <taxon>Clostridia</taxon>
        <taxon>Eubacteriales</taxon>
        <taxon>Clostridiaceae</taxon>
        <taxon>Clostridiaceae incertae sedis</taxon>
        <taxon>Candidatus Egerieisoma</taxon>
    </lineage>
</organism>
<name>A0A9D1I7P5_9CLOT</name>
<comment type="caution">
    <text evidence="2">The sequence shown here is derived from an EMBL/GenBank/DDBJ whole genome shotgun (WGS) entry which is preliminary data.</text>
</comment>
<accession>A0A9D1I7P5</accession>
<feature type="domain" description="DUF1854" evidence="1">
    <location>
        <begin position="47"/>
        <end position="171"/>
    </location>
</feature>
<protein>
    <submittedName>
        <fullName evidence="2">DUF1854 domain-containing protein</fullName>
    </submittedName>
</protein>
<reference evidence="2" key="1">
    <citation type="submission" date="2020-10" db="EMBL/GenBank/DDBJ databases">
        <authorList>
            <person name="Gilroy R."/>
        </authorList>
    </citation>
    <scope>NUCLEOTIDE SEQUENCE</scope>
    <source>
        <strain evidence="2">CHK195-4489</strain>
    </source>
</reference>
<evidence type="ECO:0000259" key="1">
    <source>
        <dbReference type="Pfam" id="PF08909"/>
    </source>
</evidence>
<dbReference type="AlphaFoldDB" id="A0A9D1I7P5"/>
<proteinExistence type="predicted"/>
<sequence>MGNEALSNIVKTTYFTQENAHFIDKDGLLALKIPAGENGEEKEYGRVFLHRMFPFEETERYLSVLDEEQKELGIITDLSLFGEDEREILRRELKRKYYIKKIVTIDRLKDRYGFTYWDVTTPEGKASFTLQDTQRSILKMDEDRLMIIDIDGNRYEIPSIEGLDRASYKKIELYL</sequence>
<evidence type="ECO:0000313" key="3">
    <source>
        <dbReference type="Proteomes" id="UP000824089"/>
    </source>
</evidence>
<dbReference type="Proteomes" id="UP000824089">
    <property type="component" value="Unassembled WGS sequence"/>
</dbReference>
<reference evidence="2" key="2">
    <citation type="journal article" date="2021" name="PeerJ">
        <title>Extensive microbial diversity within the chicken gut microbiome revealed by metagenomics and culture.</title>
        <authorList>
            <person name="Gilroy R."/>
            <person name="Ravi A."/>
            <person name="Getino M."/>
            <person name="Pursley I."/>
            <person name="Horton D.L."/>
            <person name="Alikhan N.F."/>
            <person name="Baker D."/>
            <person name="Gharbi K."/>
            <person name="Hall N."/>
            <person name="Watson M."/>
            <person name="Adriaenssens E.M."/>
            <person name="Foster-Nyarko E."/>
            <person name="Jarju S."/>
            <person name="Secka A."/>
            <person name="Antonio M."/>
            <person name="Oren A."/>
            <person name="Chaudhuri R.R."/>
            <person name="La Ragione R."/>
            <person name="Hildebrand F."/>
            <person name="Pallen M.J."/>
        </authorList>
    </citation>
    <scope>NUCLEOTIDE SEQUENCE</scope>
    <source>
        <strain evidence="2">CHK195-4489</strain>
    </source>
</reference>